<dbReference type="STRING" id="1194090.SAMN05443144_11811"/>
<dbReference type="AlphaFoldDB" id="A0A1M5GRS2"/>
<reference evidence="5 6" key="1">
    <citation type="submission" date="2016-11" db="EMBL/GenBank/DDBJ databases">
        <authorList>
            <person name="Jaros S."/>
            <person name="Januszkiewicz K."/>
            <person name="Wedrychowicz H."/>
        </authorList>
    </citation>
    <scope>NUCLEOTIDE SEQUENCE [LARGE SCALE GENOMIC DNA]</scope>
    <source>
        <strain evidence="5 6">DSM 21986</strain>
    </source>
</reference>
<dbReference type="InterPro" id="IPR000184">
    <property type="entry name" value="Bac_surfAg_D15"/>
</dbReference>
<evidence type="ECO:0000313" key="6">
    <source>
        <dbReference type="Proteomes" id="UP000184041"/>
    </source>
</evidence>
<dbReference type="InterPro" id="IPR007541">
    <property type="entry name" value="Uncharacterised_BSP"/>
</dbReference>
<keyword evidence="3" id="KW-0472">Membrane</keyword>
<organism evidence="5 6">
    <name type="scientific">Fodinibius roseus</name>
    <dbReference type="NCBI Taxonomy" id="1194090"/>
    <lineage>
        <taxon>Bacteria</taxon>
        <taxon>Pseudomonadati</taxon>
        <taxon>Balneolota</taxon>
        <taxon>Balneolia</taxon>
        <taxon>Balneolales</taxon>
        <taxon>Balneolaceae</taxon>
        <taxon>Fodinibius</taxon>
    </lineage>
</organism>
<protein>
    <submittedName>
        <fullName evidence="5">WD40-like Beta Propeller Repeat</fullName>
    </submittedName>
</protein>
<dbReference type="Gene3D" id="2.40.160.50">
    <property type="entry name" value="membrane protein fhac: a member of the omp85/tpsb transporter family"/>
    <property type="match status" value="1"/>
</dbReference>
<dbReference type="Pfam" id="PF04450">
    <property type="entry name" value="BSP"/>
    <property type="match status" value="1"/>
</dbReference>
<dbReference type="OrthoDB" id="9815657at2"/>
<evidence type="ECO:0000256" key="1">
    <source>
        <dbReference type="ARBA" id="ARBA00004370"/>
    </source>
</evidence>
<accession>A0A1M5GRS2</accession>
<dbReference type="SUPFAM" id="SSF82171">
    <property type="entry name" value="DPP6 N-terminal domain-like"/>
    <property type="match status" value="1"/>
</dbReference>
<dbReference type="PANTHER" id="PTHR36842">
    <property type="entry name" value="PROTEIN TOLB HOMOLOG"/>
    <property type="match status" value="1"/>
</dbReference>
<comment type="subcellular location">
    <subcellularLocation>
        <location evidence="1">Membrane</location>
    </subcellularLocation>
</comment>
<keyword evidence="6" id="KW-1185">Reference proteome</keyword>
<dbReference type="Gene3D" id="2.120.10.30">
    <property type="entry name" value="TolB, C-terminal domain"/>
    <property type="match status" value="2"/>
</dbReference>
<dbReference type="Proteomes" id="UP000184041">
    <property type="component" value="Unassembled WGS sequence"/>
</dbReference>
<sequence>MRLHRTVYYLSGIFLTLLLLVSFSVPVAEAQYFGRNKVQYEDFDFRILETSHFDIYHYPREAEAVKDLGRLSERWYHRHSNLLGHEISATNPLIIYANHADFQQNDIVPNVGVGTGGVTEGLRNRVIMPFAEANQSTNHVLGHELVHAFQYDIARTSDKIGGIRATSQLPLWFIEGMAEYLSVGAEDTHTGMWLRDAVRREDIPSLKDLANSREYFPYRYGHSVWTYIGGMWGDEVVSPLYSTSAQKGVGKGIEETLDMSMDSLSTLWQESVKRKYAETVKEHNDPSEVGKKILGKSKGTGGINAGPSLSPDGQYVAFISEKNLFSVELFLADAESGEIIRSLTSTVTNPHLNALRFIESAGSWSPDGERFAAVVFAKGDNQIIIIDIEDGHTVRTLTFEEVDAITNPAWSPDGDKLAFSGSAGGYTDLYMYDMQRDSLRKLTEDRYSDLQPAWSPDGSALAFVTDRGSETDFEKLTFGKSVIGLYDLGSGEIDLMPAFADSKHINPQFSADGASLYYISDYRGISNVYRYDFEAGQRYQVTNVNTGISGISALSPALTVARESGEVMVTVFEDSDYSGYKIPEDEMIGSQVLTSNQLTDANDLPPVGLDGNEQVRSYFREPYIELPDPDSFGLRDYTPKLSLDYIGGSGGLGVSNQLGAGAAGGITMRFSDMLNQHRLITSIRAQGRLKDIGGQVAYLNQDRRFIYGASVSHMPYRTTAAGVTEDTLSIDGEEEVFPVVERLNRRTFQDRVSLLGMYPFSSTQRMEFSTGWTHIWYDVELRRTFYNQLGQPIDRATESLDTPSPLNLYSASTAYVEDNSISAFTGPIRGHRLRLELTPTTGSFSFLNALADYRRYFYMRPFTFAVRGLHTGRYLQGSKAEEELSPNFVGYKTLIRGYNYGSFSPGECGQNQQEGCAVIERLYGSRIAVANMEFRVPLLGAEELALFRSRTVPTTIAPFFDAGYAWNQDHPFSFRDLKWSSGETGERVPVFSTGLSARVNILGYIVAELYYAIPFQRPDQPGYVGFSISPGW</sequence>
<name>A0A1M5GRS2_9BACT</name>
<dbReference type="PANTHER" id="PTHR36842:SF1">
    <property type="entry name" value="PROTEIN TOLB"/>
    <property type="match status" value="1"/>
</dbReference>
<gene>
    <name evidence="5" type="ORF">SAMN05443144_11811</name>
</gene>
<dbReference type="Pfam" id="PF01103">
    <property type="entry name" value="Omp85"/>
    <property type="match status" value="1"/>
</dbReference>
<dbReference type="GO" id="GO:0019867">
    <property type="term" value="C:outer membrane"/>
    <property type="evidence" value="ECO:0007669"/>
    <property type="project" value="InterPro"/>
</dbReference>
<proteinExistence type="inferred from homology"/>
<evidence type="ECO:0000259" key="4">
    <source>
        <dbReference type="Pfam" id="PF01103"/>
    </source>
</evidence>
<feature type="domain" description="Bacterial surface antigen (D15)" evidence="4">
    <location>
        <begin position="758"/>
        <end position="1029"/>
    </location>
</feature>
<comment type="similarity">
    <text evidence="2">Belongs to the TolB family.</text>
</comment>
<dbReference type="Pfam" id="PF07676">
    <property type="entry name" value="PD40"/>
    <property type="match status" value="3"/>
</dbReference>
<dbReference type="EMBL" id="FQUS01000018">
    <property type="protein sequence ID" value="SHG06328.1"/>
    <property type="molecule type" value="Genomic_DNA"/>
</dbReference>
<dbReference type="InterPro" id="IPR011659">
    <property type="entry name" value="WD40"/>
</dbReference>
<dbReference type="RefSeq" id="WP_073066400.1">
    <property type="nucleotide sequence ID" value="NZ_FQUS01000018.1"/>
</dbReference>
<evidence type="ECO:0000256" key="2">
    <source>
        <dbReference type="ARBA" id="ARBA00009820"/>
    </source>
</evidence>
<evidence type="ECO:0000313" key="5">
    <source>
        <dbReference type="EMBL" id="SHG06328.1"/>
    </source>
</evidence>
<dbReference type="InterPro" id="IPR011042">
    <property type="entry name" value="6-blade_b-propeller_TolB-like"/>
</dbReference>
<evidence type="ECO:0000256" key="3">
    <source>
        <dbReference type="ARBA" id="ARBA00023136"/>
    </source>
</evidence>